<dbReference type="PANTHER" id="PTHR35564">
    <property type="match status" value="1"/>
</dbReference>
<organism evidence="1 2">
    <name type="scientific">Duganella phyllosphaerae</name>
    <dbReference type="NCBI Taxonomy" id="762836"/>
    <lineage>
        <taxon>Bacteria</taxon>
        <taxon>Pseudomonadati</taxon>
        <taxon>Pseudomonadota</taxon>
        <taxon>Betaproteobacteria</taxon>
        <taxon>Burkholderiales</taxon>
        <taxon>Oxalobacteraceae</taxon>
        <taxon>Telluria group</taxon>
        <taxon>Duganella</taxon>
    </lineage>
</organism>
<dbReference type="Pfam" id="PF06996">
    <property type="entry name" value="T6SS_TssG"/>
    <property type="match status" value="1"/>
</dbReference>
<evidence type="ECO:0000313" key="1">
    <source>
        <dbReference type="EMBL" id="OFA07719.1"/>
    </source>
</evidence>
<dbReference type="PANTHER" id="PTHR35564:SF4">
    <property type="entry name" value="CYTOPLASMIC PROTEIN"/>
    <property type="match status" value="1"/>
</dbReference>
<gene>
    <name evidence="1" type="ORF">DUPY_11160</name>
</gene>
<reference evidence="2" key="1">
    <citation type="journal article" date="2016" name="Front. Microbiol.">
        <title>Molecular Keys to the Janthinobacterium and Duganella spp. Interaction with the Plant Pathogen Fusarium graminearum.</title>
        <authorList>
            <person name="Haack F.S."/>
            <person name="Poehlein A."/>
            <person name="Kroger C."/>
            <person name="Voigt C.A."/>
            <person name="Piepenbring M."/>
            <person name="Bode H.B."/>
            <person name="Daniel R."/>
            <person name="Schafer W."/>
            <person name="Streit W.R."/>
        </authorList>
    </citation>
    <scope>NUCLEOTIDE SEQUENCE [LARGE SCALE GENOMIC DNA]</scope>
    <source>
        <strain evidence="2">T54</strain>
    </source>
</reference>
<dbReference type="RefSeq" id="WP_070246848.1">
    <property type="nucleotide sequence ID" value="NZ_LROM01000058.1"/>
</dbReference>
<proteinExistence type="predicted"/>
<dbReference type="OrthoDB" id="1523296at2"/>
<dbReference type="Proteomes" id="UP000175989">
    <property type="component" value="Unassembled WGS sequence"/>
</dbReference>
<evidence type="ECO:0000313" key="2">
    <source>
        <dbReference type="Proteomes" id="UP000175989"/>
    </source>
</evidence>
<dbReference type="EMBL" id="LROM01000058">
    <property type="protein sequence ID" value="OFA07719.1"/>
    <property type="molecule type" value="Genomic_DNA"/>
</dbReference>
<protein>
    <recommendedName>
        <fullName evidence="3">Type VI secretion system baseplate subunit TssG</fullName>
    </recommendedName>
</protein>
<keyword evidence="2" id="KW-1185">Reference proteome</keyword>
<dbReference type="NCBIfam" id="TIGR03347">
    <property type="entry name" value="VI_chp_1"/>
    <property type="match status" value="1"/>
</dbReference>
<name>A0A1E7X5G5_9BURK</name>
<dbReference type="PATRIC" id="fig|762836.4.peg.1166"/>
<dbReference type="InterPro" id="IPR010732">
    <property type="entry name" value="T6SS_TssG-like"/>
</dbReference>
<sequence>MPTPKRPAGPGLIEQLLAEPTRFELLQAVRLLLRWLEQAGVANPPARLHFHSRTASSFAPSELAALWARTSDNREVHTDAQLLQLLADDPAQAIHLVPASLGLLGNSSALPAHYTQAIVDAERQHHDAGPRAFLDLLGTRATMQFYQAWATHRIDSQAPGHDQFLALQLALAGTTATTTALPPQALARHAALLRQRPVTAQAIIAVIAVYFDVPVTFQPLLGGWYLREDRVHLGVENCTLGQGAMLGERCHRADLAAEIRLGPLRRDRYRQFLPGTMDAKELADILAMFGVVNVRYRVRLVLLAADIAPCQLPASAGLGQGLFLHGRSGDSDDLCYDIVHPGTACVAP</sequence>
<comment type="caution">
    <text evidence="1">The sequence shown here is derived from an EMBL/GenBank/DDBJ whole genome shotgun (WGS) entry which is preliminary data.</text>
</comment>
<accession>A0A1E7X5G5</accession>
<evidence type="ECO:0008006" key="3">
    <source>
        <dbReference type="Google" id="ProtNLM"/>
    </source>
</evidence>
<dbReference type="AlphaFoldDB" id="A0A1E7X5G5"/>